<gene>
    <name evidence="1" type="ORF">D915_010857</name>
</gene>
<comment type="caution">
    <text evidence="1">The sequence shown here is derived from an EMBL/GenBank/DDBJ whole genome shotgun (WGS) entry which is preliminary data.</text>
</comment>
<sequence>MVKDYESNVYRSATVHHSFPLFVKYHCSFRAKNHTVCKWNID</sequence>
<dbReference type="AlphaFoldDB" id="A0A4E0QYU3"/>
<reference evidence="1" key="1">
    <citation type="submission" date="2019-03" db="EMBL/GenBank/DDBJ databases">
        <title>Improved annotation for the trematode Fasciola hepatica.</title>
        <authorList>
            <person name="Choi Y.-J."/>
            <person name="Martin J."/>
            <person name="Mitreva M."/>
        </authorList>
    </citation>
    <scope>NUCLEOTIDE SEQUENCE [LARGE SCALE GENOMIC DNA]</scope>
</reference>
<dbReference type="EMBL" id="JXXN02009853">
    <property type="protein sequence ID" value="THD18586.1"/>
    <property type="molecule type" value="Genomic_DNA"/>
</dbReference>
<protein>
    <submittedName>
        <fullName evidence="1">Uncharacterized protein</fullName>
    </submittedName>
</protein>
<keyword evidence="2" id="KW-1185">Reference proteome</keyword>
<dbReference type="Proteomes" id="UP000230066">
    <property type="component" value="Unassembled WGS sequence"/>
</dbReference>
<evidence type="ECO:0000313" key="2">
    <source>
        <dbReference type="Proteomes" id="UP000230066"/>
    </source>
</evidence>
<organism evidence="1 2">
    <name type="scientific">Fasciola hepatica</name>
    <name type="common">Liver fluke</name>
    <dbReference type="NCBI Taxonomy" id="6192"/>
    <lineage>
        <taxon>Eukaryota</taxon>
        <taxon>Metazoa</taxon>
        <taxon>Spiralia</taxon>
        <taxon>Lophotrochozoa</taxon>
        <taxon>Platyhelminthes</taxon>
        <taxon>Trematoda</taxon>
        <taxon>Digenea</taxon>
        <taxon>Plagiorchiida</taxon>
        <taxon>Echinostomata</taxon>
        <taxon>Echinostomatoidea</taxon>
        <taxon>Fasciolidae</taxon>
        <taxon>Fasciola</taxon>
    </lineage>
</organism>
<proteinExistence type="predicted"/>
<name>A0A4E0QYU3_FASHE</name>
<accession>A0A4E0QYU3</accession>
<evidence type="ECO:0000313" key="1">
    <source>
        <dbReference type="EMBL" id="THD18586.1"/>
    </source>
</evidence>